<organism evidence="1 2">
    <name type="scientific">Mycena alexandri</name>
    <dbReference type="NCBI Taxonomy" id="1745969"/>
    <lineage>
        <taxon>Eukaryota</taxon>
        <taxon>Fungi</taxon>
        <taxon>Dikarya</taxon>
        <taxon>Basidiomycota</taxon>
        <taxon>Agaricomycotina</taxon>
        <taxon>Agaricomycetes</taxon>
        <taxon>Agaricomycetidae</taxon>
        <taxon>Agaricales</taxon>
        <taxon>Marasmiineae</taxon>
        <taxon>Mycenaceae</taxon>
        <taxon>Mycena</taxon>
    </lineage>
</organism>
<comment type="caution">
    <text evidence="1">The sequence shown here is derived from an EMBL/GenBank/DDBJ whole genome shotgun (WGS) entry which is preliminary data.</text>
</comment>
<gene>
    <name evidence="1" type="ORF">C8F04DRAFT_900961</name>
</gene>
<dbReference type="AlphaFoldDB" id="A0AAD6SUL3"/>
<feature type="non-terminal residue" evidence="1">
    <location>
        <position position="1"/>
    </location>
</feature>
<protein>
    <submittedName>
        <fullName evidence="1">Uncharacterized protein</fullName>
    </submittedName>
</protein>
<evidence type="ECO:0000313" key="1">
    <source>
        <dbReference type="EMBL" id="KAJ7034366.1"/>
    </source>
</evidence>
<sequence>QERRETSRTTQLLEHGDDEHFVVNMAALHNATLLCRNLPVALTVPRPLYLDREAHHHEVAIRLHAAQTLKR</sequence>
<reference evidence="1" key="1">
    <citation type="submission" date="2023-03" db="EMBL/GenBank/DDBJ databases">
        <title>Massive genome expansion in bonnet fungi (Mycena s.s.) driven by repeated elements and novel gene families across ecological guilds.</title>
        <authorList>
            <consortium name="Lawrence Berkeley National Laboratory"/>
            <person name="Harder C.B."/>
            <person name="Miyauchi S."/>
            <person name="Viragh M."/>
            <person name="Kuo A."/>
            <person name="Thoen E."/>
            <person name="Andreopoulos B."/>
            <person name="Lu D."/>
            <person name="Skrede I."/>
            <person name="Drula E."/>
            <person name="Henrissat B."/>
            <person name="Morin E."/>
            <person name="Kohler A."/>
            <person name="Barry K."/>
            <person name="LaButti K."/>
            <person name="Morin E."/>
            <person name="Salamov A."/>
            <person name="Lipzen A."/>
            <person name="Mereny Z."/>
            <person name="Hegedus B."/>
            <person name="Baldrian P."/>
            <person name="Stursova M."/>
            <person name="Weitz H."/>
            <person name="Taylor A."/>
            <person name="Grigoriev I.V."/>
            <person name="Nagy L.G."/>
            <person name="Martin F."/>
            <person name="Kauserud H."/>
        </authorList>
    </citation>
    <scope>NUCLEOTIDE SEQUENCE</scope>
    <source>
        <strain evidence="1">CBHHK200</strain>
    </source>
</reference>
<dbReference type="EMBL" id="JARJCM010000057">
    <property type="protein sequence ID" value="KAJ7034366.1"/>
    <property type="molecule type" value="Genomic_DNA"/>
</dbReference>
<accession>A0AAD6SUL3</accession>
<name>A0AAD6SUL3_9AGAR</name>
<dbReference type="Proteomes" id="UP001218188">
    <property type="component" value="Unassembled WGS sequence"/>
</dbReference>
<keyword evidence="2" id="KW-1185">Reference proteome</keyword>
<proteinExistence type="predicted"/>
<feature type="non-terminal residue" evidence="1">
    <location>
        <position position="71"/>
    </location>
</feature>
<evidence type="ECO:0000313" key="2">
    <source>
        <dbReference type="Proteomes" id="UP001218188"/>
    </source>
</evidence>